<evidence type="ECO:0000313" key="1">
    <source>
        <dbReference type="EMBL" id="VEL18821.1"/>
    </source>
</evidence>
<accession>A0A448WS20</accession>
<sequence length="142" mass="15977">MPAERLGIYHVHGPTLEIVIHAMDSKLVGSSRSSTNMAKLRKQSQTTSEKINAGILFISFDGCKCFLTVDVRHMMDVSSARFYRGLMMVCRGLHTIQQSRAQGNPPVAGRSNSPIHTTRPFKRSEWYARINLLTYSSKTIFT</sequence>
<dbReference type="Proteomes" id="UP000784294">
    <property type="component" value="Unassembled WGS sequence"/>
</dbReference>
<protein>
    <submittedName>
        <fullName evidence="1">Uncharacterized protein</fullName>
    </submittedName>
</protein>
<dbReference type="EMBL" id="CAAALY010038864">
    <property type="protein sequence ID" value="VEL18821.1"/>
    <property type="molecule type" value="Genomic_DNA"/>
</dbReference>
<comment type="caution">
    <text evidence="1">The sequence shown here is derived from an EMBL/GenBank/DDBJ whole genome shotgun (WGS) entry which is preliminary data.</text>
</comment>
<keyword evidence="2" id="KW-1185">Reference proteome</keyword>
<gene>
    <name evidence="1" type="ORF">PXEA_LOCUS12261</name>
</gene>
<proteinExistence type="predicted"/>
<name>A0A448WS20_9PLAT</name>
<organism evidence="1 2">
    <name type="scientific">Protopolystoma xenopodis</name>
    <dbReference type="NCBI Taxonomy" id="117903"/>
    <lineage>
        <taxon>Eukaryota</taxon>
        <taxon>Metazoa</taxon>
        <taxon>Spiralia</taxon>
        <taxon>Lophotrochozoa</taxon>
        <taxon>Platyhelminthes</taxon>
        <taxon>Monogenea</taxon>
        <taxon>Polyopisthocotylea</taxon>
        <taxon>Polystomatidea</taxon>
        <taxon>Polystomatidae</taxon>
        <taxon>Protopolystoma</taxon>
    </lineage>
</organism>
<dbReference type="AlphaFoldDB" id="A0A448WS20"/>
<reference evidence="1" key="1">
    <citation type="submission" date="2018-11" db="EMBL/GenBank/DDBJ databases">
        <authorList>
            <consortium name="Pathogen Informatics"/>
        </authorList>
    </citation>
    <scope>NUCLEOTIDE SEQUENCE</scope>
</reference>
<evidence type="ECO:0000313" key="2">
    <source>
        <dbReference type="Proteomes" id="UP000784294"/>
    </source>
</evidence>